<dbReference type="AlphaFoldDB" id="A0A916T159"/>
<keyword evidence="12" id="KW-1185">Reference proteome</keyword>
<comment type="caution">
    <text evidence="11">The sequence shown here is derived from an EMBL/GenBank/DDBJ whole genome shotgun (WGS) entry which is preliminary data.</text>
</comment>
<evidence type="ECO:0000256" key="7">
    <source>
        <dbReference type="ARBA" id="ARBA00023315"/>
    </source>
</evidence>
<evidence type="ECO:0000256" key="6">
    <source>
        <dbReference type="ARBA" id="ARBA00023136"/>
    </source>
</evidence>
<sequence length="576" mass="61104">MSTTAADPRVATTEPRRSRLQRMAPTREFLARTAGAVLSGVLMWASFPPRDLWFLAIASLAVLFATLSTGRISAAMGAWVGFAFGLSFFLPLLPWIGVYVGPLPWVALSVVLAVYYALFGAVATTVMRLRAAPVWFAASWVTVEWARSAFPFGGFPWGRAAFSQIGSPLLPVAALFGVPGLSFAVALTGAGLASLIAVLVLRRRRDQPLVRVGAITAVIATLAGPICAAIMWAPVHHANHSDDTITVAAIQGNVPRLGLDFNAQRRAVLDNHIRETLALADRINSGQATRPDIVIWPENSSDIDPTVNSDAADEISGASEAVGAPIMVGTLVDGEPGPTNSVLVWDGARGPIARYDKQIIQPFGEYLPMRSFFRLFSSYADQAGHFQPGHGPGVVSVPITGRDPVTVGISTCWEVAFDRSARKSVDHGAQFLSVPTNNATFGRTEMTYQQLAMSQVRAVEHGRAVVVAATTGVSAVVSPDGSTSSRSGFFVPAMLEAEIPLHTDKTISDVLGQIPEIVVVVCTLAGLLTVIGLRLRTRRSSHDDHTDPPGTAASGSTAPGSRAQHATAKEFDGSRD</sequence>
<reference evidence="11" key="2">
    <citation type="submission" date="2020-09" db="EMBL/GenBank/DDBJ databases">
        <authorList>
            <person name="Sun Q."/>
            <person name="Zhou Y."/>
        </authorList>
    </citation>
    <scope>NUCLEOTIDE SEQUENCE</scope>
    <source>
        <strain evidence="11">CGMCC 1.12827</strain>
    </source>
</reference>
<dbReference type="PANTHER" id="PTHR38686">
    <property type="entry name" value="APOLIPOPROTEIN N-ACYLTRANSFERASE"/>
    <property type="match status" value="1"/>
</dbReference>
<dbReference type="InterPro" id="IPR004563">
    <property type="entry name" value="Apolipo_AcylTrfase"/>
</dbReference>
<evidence type="ECO:0000256" key="5">
    <source>
        <dbReference type="ARBA" id="ARBA00022989"/>
    </source>
</evidence>
<keyword evidence="3 8" id="KW-0808">Transferase</keyword>
<evidence type="ECO:0000259" key="10">
    <source>
        <dbReference type="PROSITE" id="PS50263"/>
    </source>
</evidence>
<feature type="transmembrane region" description="Helical" evidence="8">
    <location>
        <begin position="103"/>
        <end position="122"/>
    </location>
</feature>
<feature type="transmembrane region" description="Helical" evidence="8">
    <location>
        <begin position="29"/>
        <end position="47"/>
    </location>
</feature>
<dbReference type="EMBL" id="BMGC01000005">
    <property type="protein sequence ID" value="GGB24049.1"/>
    <property type="molecule type" value="Genomic_DNA"/>
</dbReference>
<dbReference type="NCBIfam" id="TIGR00546">
    <property type="entry name" value="lnt"/>
    <property type="match status" value="1"/>
</dbReference>
<dbReference type="InterPro" id="IPR045378">
    <property type="entry name" value="LNT_N"/>
</dbReference>
<evidence type="ECO:0000256" key="2">
    <source>
        <dbReference type="ARBA" id="ARBA00022475"/>
    </source>
</evidence>
<dbReference type="Proteomes" id="UP000621454">
    <property type="component" value="Unassembled WGS sequence"/>
</dbReference>
<keyword evidence="6 8" id="KW-0472">Membrane</keyword>
<comment type="similarity">
    <text evidence="8">Belongs to the CN hydrolase family. Apolipoprotein N-acyltransferase subfamily.</text>
</comment>
<dbReference type="Gene3D" id="3.60.110.10">
    <property type="entry name" value="Carbon-nitrogen hydrolase"/>
    <property type="match status" value="1"/>
</dbReference>
<comment type="subcellular location">
    <subcellularLocation>
        <location evidence="1 8">Cell membrane</location>
        <topology evidence="1 8">Multi-pass membrane protein</topology>
    </subcellularLocation>
</comment>
<dbReference type="HAMAP" id="MF_01148">
    <property type="entry name" value="Lnt"/>
    <property type="match status" value="1"/>
</dbReference>
<dbReference type="PANTHER" id="PTHR38686:SF1">
    <property type="entry name" value="APOLIPOPROTEIN N-ACYLTRANSFERASE"/>
    <property type="match status" value="1"/>
</dbReference>
<feature type="transmembrane region" description="Helical" evidence="8">
    <location>
        <begin position="53"/>
        <end position="70"/>
    </location>
</feature>
<evidence type="ECO:0000313" key="12">
    <source>
        <dbReference type="Proteomes" id="UP000621454"/>
    </source>
</evidence>
<feature type="compositionally biased region" description="Basic and acidic residues" evidence="9">
    <location>
        <begin position="567"/>
        <end position="576"/>
    </location>
</feature>
<evidence type="ECO:0000256" key="8">
    <source>
        <dbReference type="HAMAP-Rule" id="MF_01148"/>
    </source>
</evidence>
<keyword evidence="5 8" id="KW-1133">Transmembrane helix</keyword>
<comment type="pathway">
    <text evidence="8">Protein modification; lipoprotein biosynthesis (N-acyl transfer).</text>
</comment>
<feature type="transmembrane region" description="Helical" evidence="8">
    <location>
        <begin position="517"/>
        <end position="535"/>
    </location>
</feature>
<evidence type="ECO:0000256" key="1">
    <source>
        <dbReference type="ARBA" id="ARBA00004651"/>
    </source>
</evidence>
<dbReference type="InterPro" id="IPR036526">
    <property type="entry name" value="C-N_Hydrolase_sf"/>
</dbReference>
<organism evidence="11 12">
    <name type="scientific">Gordonia jinhuaensis</name>
    <dbReference type="NCBI Taxonomy" id="1517702"/>
    <lineage>
        <taxon>Bacteria</taxon>
        <taxon>Bacillati</taxon>
        <taxon>Actinomycetota</taxon>
        <taxon>Actinomycetes</taxon>
        <taxon>Mycobacteriales</taxon>
        <taxon>Gordoniaceae</taxon>
        <taxon>Gordonia</taxon>
    </lineage>
</organism>
<dbReference type="CDD" id="cd07571">
    <property type="entry name" value="ALP_N-acyl_transferase"/>
    <property type="match status" value="1"/>
</dbReference>
<keyword evidence="7 8" id="KW-0012">Acyltransferase</keyword>
<evidence type="ECO:0000256" key="4">
    <source>
        <dbReference type="ARBA" id="ARBA00022692"/>
    </source>
</evidence>
<feature type="transmembrane region" description="Helical" evidence="8">
    <location>
        <begin position="172"/>
        <end position="200"/>
    </location>
</feature>
<feature type="region of interest" description="Disordered" evidence="9">
    <location>
        <begin position="538"/>
        <end position="576"/>
    </location>
</feature>
<evidence type="ECO:0000256" key="3">
    <source>
        <dbReference type="ARBA" id="ARBA00022679"/>
    </source>
</evidence>
<name>A0A916T159_9ACTN</name>
<dbReference type="GO" id="GO:0005886">
    <property type="term" value="C:plasma membrane"/>
    <property type="evidence" value="ECO:0007669"/>
    <property type="project" value="UniProtKB-SubCell"/>
</dbReference>
<protein>
    <recommendedName>
        <fullName evidence="8">Apolipoprotein N-acyltransferase</fullName>
        <shortName evidence="8">ALP N-acyltransferase</shortName>
        <ecNumber evidence="8">2.3.1.269</ecNumber>
    </recommendedName>
</protein>
<keyword evidence="4 8" id="KW-0812">Transmembrane</keyword>
<feature type="transmembrane region" description="Helical" evidence="8">
    <location>
        <begin position="134"/>
        <end position="152"/>
    </location>
</feature>
<feature type="transmembrane region" description="Helical" evidence="8">
    <location>
        <begin position="77"/>
        <end position="97"/>
    </location>
</feature>
<dbReference type="GO" id="GO:0016410">
    <property type="term" value="F:N-acyltransferase activity"/>
    <property type="evidence" value="ECO:0007669"/>
    <property type="project" value="UniProtKB-UniRule"/>
</dbReference>
<gene>
    <name evidence="8" type="primary">lnt</name>
    <name evidence="11" type="ORF">GCM10011489_10400</name>
</gene>
<reference evidence="11" key="1">
    <citation type="journal article" date="2014" name="Int. J. Syst. Evol. Microbiol.">
        <title>Complete genome sequence of Corynebacterium casei LMG S-19264T (=DSM 44701T), isolated from a smear-ripened cheese.</title>
        <authorList>
            <consortium name="US DOE Joint Genome Institute (JGI-PGF)"/>
            <person name="Walter F."/>
            <person name="Albersmeier A."/>
            <person name="Kalinowski J."/>
            <person name="Ruckert C."/>
        </authorList>
    </citation>
    <scope>NUCLEOTIDE SEQUENCE</scope>
    <source>
        <strain evidence="11">CGMCC 1.12827</strain>
    </source>
</reference>
<proteinExistence type="inferred from homology"/>
<dbReference type="InterPro" id="IPR003010">
    <property type="entry name" value="C-N_Hydrolase"/>
</dbReference>
<evidence type="ECO:0000256" key="9">
    <source>
        <dbReference type="SAM" id="MobiDB-lite"/>
    </source>
</evidence>
<dbReference type="GO" id="GO:0042158">
    <property type="term" value="P:lipoprotein biosynthetic process"/>
    <property type="evidence" value="ECO:0007669"/>
    <property type="project" value="UniProtKB-UniRule"/>
</dbReference>
<feature type="domain" description="CN hydrolase" evidence="10">
    <location>
        <begin position="245"/>
        <end position="501"/>
    </location>
</feature>
<dbReference type="PROSITE" id="PS50263">
    <property type="entry name" value="CN_HYDROLASE"/>
    <property type="match status" value="1"/>
</dbReference>
<feature type="transmembrane region" description="Helical" evidence="8">
    <location>
        <begin position="212"/>
        <end position="233"/>
    </location>
</feature>
<dbReference type="Pfam" id="PF00795">
    <property type="entry name" value="CN_hydrolase"/>
    <property type="match status" value="1"/>
</dbReference>
<dbReference type="Pfam" id="PF20154">
    <property type="entry name" value="LNT_N"/>
    <property type="match status" value="1"/>
</dbReference>
<dbReference type="EC" id="2.3.1.269" evidence="8"/>
<comment type="function">
    <text evidence="8">Catalyzes the phospholipid dependent N-acylation of the N-terminal cysteine of apolipoprotein, the last step in lipoprotein maturation.</text>
</comment>
<accession>A0A916T159</accession>
<evidence type="ECO:0000313" key="11">
    <source>
        <dbReference type="EMBL" id="GGB24049.1"/>
    </source>
</evidence>
<comment type="catalytic activity">
    <reaction evidence="8">
        <text>N-terminal S-1,2-diacyl-sn-glyceryl-L-cysteinyl-[lipoprotein] + a glycerophospholipid = N-acyl-S-1,2-diacyl-sn-glyceryl-L-cysteinyl-[lipoprotein] + a 2-acyl-sn-glycero-3-phospholipid + H(+)</text>
        <dbReference type="Rhea" id="RHEA:48228"/>
        <dbReference type="Rhea" id="RHEA-COMP:14681"/>
        <dbReference type="Rhea" id="RHEA-COMP:14684"/>
        <dbReference type="ChEBI" id="CHEBI:15378"/>
        <dbReference type="ChEBI" id="CHEBI:136912"/>
        <dbReference type="ChEBI" id="CHEBI:140656"/>
        <dbReference type="ChEBI" id="CHEBI:140657"/>
        <dbReference type="ChEBI" id="CHEBI:140660"/>
        <dbReference type="EC" id="2.3.1.269"/>
    </reaction>
</comment>
<dbReference type="SUPFAM" id="SSF56317">
    <property type="entry name" value="Carbon-nitrogen hydrolase"/>
    <property type="match status" value="1"/>
</dbReference>
<keyword evidence="2 8" id="KW-1003">Cell membrane</keyword>